<dbReference type="AlphaFoldDB" id="A0A316TZQ3"/>
<comment type="caution">
    <text evidence="2">The sequence shown here is derived from an EMBL/GenBank/DDBJ whole genome shotgun (WGS) entry which is preliminary data.</text>
</comment>
<gene>
    <name evidence="2" type="ORF">DDZ15_14010</name>
</gene>
<dbReference type="PIRSF" id="PIRSF004548">
    <property type="entry name" value="CreD"/>
    <property type="match status" value="1"/>
</dbReference>
<dbReference type="NCBIfam" id="NF008712">
    <property type="entry name" value="PRK11715.1-1"/>
    <property type="match status" value="1"/>
</dbReference>
<feature type="transmembrane region" description="Helical" evidence="1">
    <location>
        <begin position="295"/>
        <end position="313"/>
    </location>
</feature>
<keyword evidence="1" id="KW-1133">Transmembrane helix</keyword>
<evidence type="ECO:0000313" key="2">
    <source>
        <dbReference type="EMBL" id="PWN05696.1"/>
    </source>
</evidence>
<dbReference type="OrthoDB" id="9791851at2"/>
<keyword evidence="3" id="KW-1185">Reference proteome</keyword>
<dbReference type="Pfam" id="PF06123">
    <property type="entry name" value="CreD"/>
    <property type="match status" value="1"/>
</dbReference>
<feature type="transmembrane region" description="Helical" evidence="1">
    <location>
        <begin position="399"/>
        <end position="418"/>
    </location>
</feature>
<dbReference type="Proteomes" id="UP000245533">
    <property type="component" value="Unassembled WGS sequence"/>
</dbReference>
<feature type="transmembrane region" description="Helical" evidence="1">
    <location>
        <begin position="320"/>
        <end position="337"/>
    </location>
</feature>
<evidence type="ECO:0000313" key="3">
    <source>
        <dbReference type="Proteomes" id="UP000245533"/>
    </source>
</evidence>
<keyword evidence="1" id="KW-0472">Membrane</keyword>
<name>A0A316TZQ3_9BACT</name>
<sequence>MKSLKQSAGIRLTAIAFLTLLLLIPAILIQELISERENRRNSVAHEISEKWGDTQTITGPIITIPYLHRSEKEGVVTQTVRHAHFLPENLTIQGTVEPEVRYRGIYESIVYTSGLSLSGNFSPLNLRGLNIPADDFLTEDAFVSIGISDMTGIRERIRIEWGDRDYTAAPGIASGDVLSSGVSVSPVINPEIPVSFSVHLTLNGSSELLFSPIGEQTRVSLASGWPNPAFTGNFLPERREVHSSGFKAEWNVLHLNRNFPQQWLGSSHEISNFSFGVSLLLPVNEYQKTMRTAKYAIMFIGLTFLTFFMFEIYSKQAIHPVQYLLIGFALLVFYTLLLSASEYVAFNLSYLLSSAAVILLITLYSYSVLSSIRNSAILFGVLVLLYSYLYILLQLQDYALFMGSIALFSVLATVMFLTRNVNWFNVMQTEDDTEMGYSAGR</sequence>
<proteinExistence type="predicted"/>
<accession>A0A316TZQ3</accession>
<dbReference type="PANTHER" id="PTHR30092">
    <property type="entry name" value="INNER MEMBRANE PROTEIN CRED"/>
    <property type="match status" value="1"/>
</dbReference>
<keyword evidence="1" id="KW-0812">Transmembrane</keyword>
<organism evidence="2 3">
    <name type="scientific">Rhodohalobacter mucosus</name>
    <dbReference type="NCBI Taxonomy" id="2079485"/>
    <lineage>
        <taxon>Bacteria</taxon>
        <taxon>Pseudomonadati</taxon>
        <taxon>Balneolota</taxon>
        <taxon>Balneolia</taxon>
        <taxon>Balneolales</taxon>
        <taxon>Balneolaceae</taxon>
        <taxon>Rhodohalobacter</taxon>
    </lineage>
</organism>
<feature type="transmembrane region" description="Helical" evidence="1">
    <location>
        <begin position="343"/>
        <end position="364"/>
    </location>
</feature>
<dbReference type="InterPro" id="IPR010364">
    <property type="entry name" value="Uncharacterised_IM_CreD"/>
</dbReference>
<evidence type="ECO:0000256" key="1">
    <source>
        <dbReference type="SAM" id="Phobius"/>
    </source>
</evidence>
<dbReference type="RefSeq" id="WP_109647723.1">
    <property type="nucleotide sequence ID" value="NZ_QGGB01000009.1"/>
</dbReference>
<dbReference type="EMBL" id="QGGB01000009">
    <property type="protein sequence ID" value="PWN05696.1"/>
    <property type="molecule type" value="Genomic_DNA"/>
</dbReference>
<reference evidence="2 3" key="1">
    <citation type="submission" date="2018-05" db="EMBL/GenBank/DDBJ databases">
        <title>Rhodohalobacter halophilus gen. nov., sp. nov., a moderately halophilic member of the family Balneolaceae.</title>
        <authorList>
            <person name="Liu Z.-W."/>
        </authorList>
    </citation>
    <scope>NUCLEOTIDE SEQUENCE [LARGE SCALE GENOMIC DNA]</scope>
    <source>
        <strain evidence="2 3">8A47</strain>
    </source>
</reference>
<dbReference type="GO" id="GO:0005886">
    <property type="term" value="C:plasma membrane"/>
    <property type="evidence" value="ECO:0007669"/>
    <property type="project" value="TreeGrafter"/>
</dbReference>
<protein>
    <submittedName>
        <fullName evidence="2">Cell envelope integrity protein CreD</fullName>
    </submittedName>
</protein>
<feature type="transmembrane region" description="Helical" evidence="1">
    <location>
        <begin position="376"/>
        <end position="393"/>
    </location>
</feature>
<dbReference type="PANTHER" id="PTHR30092:SF0">
    <property type="entry name" value="INNER MEMBRANE PROTEIN CRED"/>
    <property type="match status" value="1"/>
</dbReference>